<evidence type="ECO:0000256" key="3">
    <source>
        <dbReference type="ARBA" id="ARBA00022771"/>
    </source>
</evidence>
<comment type="pathway">
    <text evidence="1">Protein modification; protein ubiquitination.</text>
</comment>
<organism evidence="6">
    <name type="scientific">Lepeophtheirus salmonis</name>
    <name type="common">Salmon louse</name>
    <name type="synonym">Caligus salmonis</name>
    <dbReference type="NCBI Taxonomy" id="72036"/>
    <lineage>
        <taxon>Eukaryota</taxon>
        <taxon>Metazoa</taxon>
        <taxon>Ecdysozoa</taxon>
        <taxon>Arthropoda</taxon>
        <taxon>Crustacea</taxon>
        <taxon>Multicrustacea</taxon>
        <taxon>Hexanauplia</taxon>
        <taxon>Copepoda</taxon>
        <taxon>Siphonostomatoida</taxon>
        <taxon>Caligidae</taxon>
        <taxon>Lepeophtheirus</taxon>
    </lineage>
</organism>
<dbReference type="PANTHER" id="PTHR22770:SF47">
    <property type="entry name" value="E3 UBIQUITIN-PROTEIN LIGASE RNF216"/>
    <property type="match status" value="1"/>
</dbReference>
<dbReference type="InterPro" id="IPR051628">
    <property type="entry name" value="LUBAC_E3_Ligases"/>
</dbReference>
<reference evidence="6" key="1">
    <citation type="submission" date="2014-05" db="EMBL/GenBank/DDBJ databases">
        <authorList>
            <person name="Chronopoulou M."/>
        </authorList>
    </citation>
    <scope>NUCLEOTIDE SEQUENCE</scope>
    <source>
        <tissue evidence="6">Whole organism</tissue>
    </source>
</reference>
<dbReference type="PANTHER" id="PTHR22770">
    <property type="entry name" value="UBIQUITIN CONJUGATING ENZYME 7 INTERACTING PROTEIN-RELATED"/>
    <property type="match status" value="1"/>
</dbReference>
<evidence type="ECO:0000256" key="4">
    <source>
        <dbReference type="ARBA" id="ARBA00022786"/>
    </source>
</evidence>
<dbReference type="Gene3D" id="3.30.40.10">
    <property type="entry name" value="Zinc/RING finger domain, C3HC4 (zinc finger)"/>
    <property type="match status" value="1"/>
</dbReference>
<evidence type="ECO:0000313" key="6">
    <source>
        <dbReference type="EMBL" id="CDW41191.1"/>
    </source>
</evidence>
<evidence type="ECO:0008006" key="7">
    <source>
        <dbReference type="Google" id="ProtNLM"/>
    </source>
</evidence>
<accession>A0A0K2UTZ7</accession>
<dbReference type="SUPFAM" id="SSF57850">
    <property type="entry name" value="RING/U-box"/>
    <property type="match status" value="1"/>
</dbReference>
<dbReference type="GO" id="GO:0008270">
    <property type="term" value="F:zinc ion binding"/>
    <property type="evidence" value="ECO:0007669"/>
    <property type="project" value="UniProtKB-KW"/>
</dbReference>
<evidence type="ECO:0000256" key="5">
    <source>
        <dbReference type="ARBA" id="ARBA00022833"/>
    </source>
</evidence>
<keyword evidence="4" id="KW-0833">Ubl conjugation pathway</keyword>
<sequence>MACMEGSGTKPKSGHSGKLSSEENIDLLQELFPDRDVNILSSYLLKYPGKHIEGLIEIILGNDSQVKCEVCWEEYFLENTVSCVNSHFFCRDCARKGMGIQKSEGNEDYRCLLPECPEGFDLGLLQSLINPKWFSKYVQNICMNEVKKCGSLVLESCPECNFAVNIEGMSIFRTHILFISLLLDPSVKVIECKYDYCKVMSCRKCRKRAHPYGVVCQNEEKEKVRL</sequence>
<dbReference type="CDD" id="cd14279">
    <property type="entry name" value="CUE"/>
    <property type="match status" value="1"/>
</dbReference>
<keyword evidence="2" id="KW-0479">Metal-binding</keyword>
<keyword evidence="5" id="KW-0862">Zinc</keyword>
<dbReference type="InterPro" id="IPR013083">
    <property type="entry name" value="Znf_RING/FYVE/PHD"/>
</dbReference>
<evidence type="ECO:0000256" key="1">
    <source>
        <dbReference type="ARBA" id="ARBA00004906"/>
    </source>
</evidence>
<name>A0A0K2UTZ7_LEPSM</name>
<proteinExistence type="predicted"/>
<dbReference type="OrthoDB" id="10009520at2759"/>
<protein>
    <recommendedName>
        <fullName evidence="7">RING-type domain-containing protein</fullName>
    </recommendedName>
</protein>
<dbReference type="EMBL" id="HACA01023830">
    <property type="protein sequence ID" value="CDW41191.1"/>
    <property type="molecule type" value="Transcribed_RNA"/>
</dbReference>
<keyword evidence="3" id="KW-0863">Zinc-finger</keyword>
<feature type="non-terminal residue" evidence="6">
    <location>
        <position position="226"/>
    </location>
</feature>
<dbReference type="AlphaFoldDB" id="A0A0K2UTZ7"/>
<evidence type="ECO:0000256" key="2">
    <source>
        <dbReference type="ARBA" id="ARBA00022723"/>
    </source>
</evidence>